<sequence>MRRMRKIGVALYLIAAVVVTGLFTGSQFGPHTDRFNALLTVPWVRVLAFASACVVLIQMAVLLIAAIADRPEPAFLRLAGDARLEVALPALVSISRTAAERDDVLIEEVGAHVRGRDRSEAHIEIEAIALVDGDLAALGQEMQGSVQRACEQMLGVPGVSVRVRFLPSKTVTVTREVC</sequence>
<dbReference type="AlphaFoldDB" id="A0A414NE64"/>
<feature type="transmembrane region" description="Helical" evidence="1">
    <location>
        <begin position="7"/>
        <end position="26"/>
    </location>
</feature>
<name>A0A414NE64_9ACTN</name>
<evidence type="ECO:0000313" key="3">
    <source>
        <dbReference type="Proteomes" id="UP000283983"/>
    </source>
</evidence>
<keyword evidence="1" id="KW-1133">Transmembrane helix</keyword>
<dbReference type="Proteomes" id="UP000283983">
    <property type="component" value="Unassembled WGS sequence"/>
</dbReference>
<keyword evidence="3" id="KW-1185">Reference proteome</keyword>
<evidence type="ECO:0000256" key="1">
    <source>
        <dbReference type="SAM" id="Phobius"/>
    </source>
</evidence>
<protein>
    <recommendedName>
        <fullName evidence="4">Alkaline shock response membrane anchor protein AmaP</fullName>
    </recommendedName>
</protein>
<evidence type="ECO:0008006" key="4">
    <source>
        <dbReference type="Google" id="ProtNLM"/>
    </source>
</evidence>
<organism evidence="2 3">
    <name type="scientific">Collinsella intestinalis</name>
    <dbReference type="NCBI Taxonomy" id="147207"/>
    <lineage>
        <taxon>Bacteria</taxon>
        <taxon>Bacillati</taxon>
        <taxon>Actinomycetota</taxon>
        <taxon>Coriobacteriia</taxon>
        <taxon>Coriobacteriales</taxon>
        <taxon>Coriobacteriaceae</taxon>
        <taxon>Collinsella</taxon>
    </lineage>
</organism>
<evidence type="ECO:0000313" key="2">
    <source>
        <dbReference type="EMBL" id="RHF37317.1"/>
    </source>
</evidence>
<keyword evidence="1" id="KW-0472">Membrane</keyword>
<feature type="transmembrane region" description="Helical" evidence="1">
    <location>
        <begin position="46"/>
        <end position="68"/>
    </location>
</feature>
<comment type="caution">
    <text evidence="2">The sequence shown here is derived from an EMBL/GenBank/DDBJ whole genome shotgun (WGS) entry which is preliminary data.</text>
</comment>
<dbReference type="EMBL" id="QSLJ01000002">
    <property type="protein sequence ID" value="RHF37317.1"/>
    <property type="molecule type" value="Genomic_DNA"/>
</dbReference>
<keyword evidence="1" id="KW-0812">Transmembrane</keyword>
<dbReference type="InParanoid" id="A0A414NE64"/>
<proteinExistence type="predicted"/>
<gene>
    <name evidence="2" type="ORF">DW682_06850</name>
</gene>
<accession>A0A414NE64</accession>
<dbReference type="RefSeq" id="WP_118104429.1">
    <property type="nucleotide sequence ID" value="NZ_CABJEU010000002.1"/>
</dbReference>
<reference evidence="2 3" key="1">
    <citation type="submission" date="2018-08" db="EMBL/GenBank/DDBJ databases">
        <title>A genome reference for cultivated species of the human gut microbiota.</title>
        <authorList>
            <person name="Zou Y."/>
            <person name="Xue W."/>
            <person name="Luo G."/>
        </authorList>
    </citation>
    <scope>NUCLEOTIDE SEQUENCE [LARGE SCALE GENOMIC DNA]</scope>
    <source>
        <strain evidence="2 3">AM25-33</strain>
    </source>
</reference>